<keyword evidence="3" id="KW-1015">Disulfide bond</keyword>
<evidence type="ECO:0000256" key="1">
    <source>
        <dbReference type="ARBA" id="ARBA00004196"/>
    </source>
</evidence>
<comment type="subcellular location">
    <subcellularLocation>
        <location evidence="1">Cell envelope</location>
    </subcellularLocation>
</comment>
<dbReference type="PANTHER" id="PTHR42852">
    <property type="entry name" value="THIOL:DISULFIDE INTERCHANGE PROTEIN DSBE"/>
    <property type="match status" value="1"/>
</dbReference>
<organism evidence="6">
    <name type="scientific">hydrothermal vent metagenome</name>
    <dbReference type="NCBI Taxonomy" id="652676"/>
    <lineage>
        <taxon>unclassified sequences</taxon>
        <taxon>metagenomes</taxon>
        <taxon>ecological metagenomes</taxon>
    </lineage>
</organism>
<dbReference type="PANTHER" id="PTHR42852:SF6">
    <property type="entry name" value="THIOL:DISULFIDE INTERCHANGE PROTEIN DSBE"/>
    <property type="match status" value="1"/>
</dbReference>
<keyword evidence="4" id="KW-0676">Redox-active center</keyword>
<dbReference type="SUPFAM" id="SSF52833">
    <property type="entry name" value="Thioredoxin-like"/>
    <property type="match status" value="1"/>
</dbReference>
<feature type="non-terminal residue" evidence="6">
    <location>
        <position position="1"/>
    </location>
</feature>
<name>A0A3B0QUZ8_9ZZZZ</name>
<proteinExistence type="predicted"/>
<dbReference type="AlphaFoldDB" id="A0A3B0QUZ8"/>
<gene>
    <name evidence="6" type="ORF">MNBD_BACTEROID02-1968</name>
</gene>
<feature type="domain" description="Thioredoxin" evidence="5">
    <location>
        <begin position="1"/>
        <end position="149"/>
    </location>
</feature>
<dbReference type="EMBL" id="UOEB01000212">
    <property type="protein sequence ID" value="VAV85260.1"/>
    <property type="molecule type" value="Genomic_DNA"/>
</dbReference>
<dbReference type="Pfam" id="PF08534">
    <property type="entry name" value="Redoxin"/>
    <property type="match status" value="1"/>
</dbReference>
<evidence type="ECO:0000259" key="5">
    <source>
        <dbReference type="PROSITE" id="PS51352"/>
    </source>
</evidence>
<dbReference type="CDD" id="cd02966">
    <property type="entry name" value="TlpA_like_family"/>
    <property type="match status" value="1"/>
</dbReference>
<reference evidence="6" key="1">
    <citation type="submission" date="2018-06" db="EMBL/GenBank/DDBJ databases">
        <authorList>
            <person name="Zhirakovskaya E."/>
        </authorList>
    </citation>
    <scope>NUCLEOTIDE SEQUENCE</scope>
</reference>
<dbReference type="PROSITE" id="PS51352">
    <property type="entry name" value="THIOREDOXIN_2"/>
    <property type="match status" value="1"/>
</dbReference>
<dbReference type="InterPro" id="IPR013740">
    <property type="entry name" value="Redoxin"/>
</dbReference>
<dbReference type="InterPro" id="IPR036249">
    <property type="entry name" value="Thioredoxin-like_sf"/>
</dbReference>
<dbReference type="Gene3D" id="3.40.30.10">
    <property type="entry name" value="Glutaredoxin"/>
    <property type="match status" value="1"/>
</dbReference>
<dbReference type="GO" id="GO:0017004">
    <property type="term" value="P:cytochrome complex assembly"/>
    <property type="evidence" value="ECO:0007669"/>
    <property type="project" value="UniProtKB-KW"/>
</dbReference>
<sequence>GSPSPVFENYENFKGGTTSLSDLKGKYVYVDVWATWCGPCKREIPSLKKLETQYEGKNIVFVSISVDDARRSGTLEKAHKAWKNMVKEKELQGVQLFSDKAWQSNFVQAYKINGIPRFILIDPDGNIVTADAPRPSNPKLIELFNKLKI</sequence>
<evidence type="ECO:0000256" key="3">
    <source>
        <dbReference type="ARBA" id="ARBA00023157"/>
    </source>
</evidence>
<dbReference type="InterPro" id="IPR013766">
    <property type="entry name" value="Thioredoxin_domain"/>
</dbReference>
<evidence type="ECO:0000313" key="6">
    <source>
        <dbReference type="EMBL" id="VAV85260.1"/>
    </source>
</evidence>
<dbReference type="GO" id="GO:0016491">
    <property type="term" value="F:oxidoreductase activity"/>
    <property type="evidence" value="ECO:0007669"/>
    <property type="project" value="InterPro"/>
</dbReference>
<evidence type="ECO:0000256" key="2">
    <source>
        <dbReference type="ARBA" id="ARBA00022748"/>
    </source>
</evidence>
<protein>
    <recommendedName>
        <fullName evidence="5">Thioredoxin domain-containing protein</fullName>
    </recommendedName>
</protein>
<keyword evidence="2" id="KW-0201">Cytochrome c-type biogenesis</keyword>
<accession>A0A3B0QUZ8</accession>
<dbReference type="InterPro" id="IPR050553">
    <property type="entry name" value="Thioredoxin_ResA/DsbE_sf"/>
</dbReference>
<evidence type="ECO:0000256" key="4">
    <source>
        <dbReference type="ARBA" id="ARBA00023284"/>
    </source>
</evidence>
<dbReference type="GO" id="GO:0030313">
    <property type="term" value="C:cell envelope"/>
    <property type="evidence" value="ECO:0007669"/>
    <property type="project" value="UniProtKB-SubCell"/>
</dbReference>